<organism evidence="6 7">
    <name type="scientific">Caenorhabditis briggsae</name>
    <dbReference type="NCBI Taxonomy" id="6238"/>
    <lineage>
        <taxon>Eukaryota</taxon>
        <taxon>Metazoa</taxon>
        <taxon>Ecdysozoa</taxon>
        <taxon>Nematoda</taxon>
        <taxon>Chromadorea</taxon>
        <taxon>Rhabditida</taxon>
        <taxon>Rhabditina</taxon>
        <taxon>Rhabditomorpha</taxon>
        <taxon>Rhabditoidea</taxon>
        <taxon>Rhabditidae</taxon>
        <taxon>Peloderinae</taxon>
        <taxon>Caenorhabditis</taxon>
    </lineage>
</organism>
<dbReference type="HOGENOM" id="CLU_394431_0_0_1"/>
<dbReference type="KEGG" id="cbr:CBG_22642"/>
<reference evidence="6 7" key="2">
    <citation type="journal article" date="2011" name="PLoS Genet.">
        <title>Caenorhabditis briggsae recombinant inbred line genotypes reveal inter-strain incompatibility and the evolution of recombination.</title>
        <authorList>
            <person name="Ross J.A."/>
            <person name="Koboldt D.C."/>
            <person name="Staisch J.E."/>
            <person name="Chamberlin H.M."/>
            <person name="Gupta B.P."/>
            <person name="Miller R.D."/>
            <person name="Baird S.E."/>
            <person name="Haag E.S."/>
        </authorList>
    </citation>
    <scope>NUCLEOTIDE SEQUENCE [LARGE SCALE GENOMIC DNA]</scope>
    <source>
        <strain evidence="6 7">AF16</strain>
    </source>
</reference>
<dbReference type="PANTHER" id="PTHR47407:SF1">
    <property type="entry name" value="CUB-LIKE DOMAIN-CONTAINING PROTEIN"/>
    <property type="match status" value="1"/>
</dbReference>
<evidence type="ECO:0000313" key="6">
    <source>
        <dbReference type="EMBL" id="CAP39192.2"/>
    </source>
</evidence>
<dbReference type="GeneID" id="8580208"/>
<dbReference type="Pfam" id="PF07735">
    <property type="entry name" value="FBA_2"/>
    <property type="match status" value="1"/>
</dbReference>
<dbReference type="CTD" id="8580208"/>
<feature type="domain" description="DUF7592" evidence="5">
    <location>
        <begin position="125"/>
        <end position="209"/>
    </location>
</feature>
<feature type="domain" description="Sdz-33 F-box" evidence="3">
    <location>
        <begin position="611"/>
        <end position="666"/>
    </location>
</feature>
<feature type="domain" description="DUF7591" evidence="4">
    <location>
        <begin position="226"/>
        <end position="334"/>
    </location>
</feature>
<proteinExistence type="predicted"/>
<dbReference type="RefSeq" id="XP_045097624.1">
    <property type="nucleotide sequence ID" value="XM_045238294.1"/>
</dbReference>
<protein>
    <submittedName>
        <fullName evidence="6">Protein CBG22642</fullName>
    </submittedName>
</protein>
<dbReference type="InterPro" id="IPR012885">
    <property type="entry name" value="F-box_Sdz-33"/>
</dbReference>
<dbReference type="InParanoid" id="A8Y2R7"/>
<dbReference type="Proteomes" id="UP000008549">
    <property type="component" value="Unassembled WGS sequence"/>
</dbReference>
<evidence type="ECO:0000259" key="4">
    <source>
        <dbReference type="Pfam" id="PF24511"/>
    </source>
</evidence>
<evidence type="ECO:0000313" key="7">
    <source>
        <dbReference type="Proteomes" id="UP000008549"/>
    </source>
</evidence>
<evidence type="ECO:0000256" key="1">
    <source>
        <dbReference type="SAM" id="SignalP"/>
    </source>
</evidence>
<accession>A8Y2R7</accession>
<dbReference type="Pfam" id="PF02408">
    <property type="entry name" value="CUB_2"/>
    <property type="match status" value="1"/>
</dbReference>
<evidence type="ECO:0000259" key="3">
    <source>
        <dbReference type="Pfam" id="PF07735"/>
    </source>
</evidence>
<dbReference type="InterPro" id="IPR056013">
    <property type="entry name" value="DUF7591"/>
</dbReference>
<dbReference type="Pfam" id="PF24512">
    <property type="entry name" value="DUF7592"/>
    <property type="match status" value="1"/>
</dbReference>
<dbReference type="AlphaFoldDB" id="A8Y2R7"/>
<dbReference type="InterPro" id="IPR003366">
    <property type="entry name" value="CUB-like_dom"/>
</dbReference>
<gene>
    <name evidence="6" type="ORF">CBG22642</name>
    <name evidence="6" type="ORF">CBG_22642</name>
</gene>
<name>A8Y2R7_CAEBR</name>
<evidence type="ECO:0000259" key="2">
    <source>
        <dbReference type="Pfam" id="PF02408"/>
    </source>
</evidence>
<evidence type="ECO:0000259" key="5">
    <source>
        <dbReference type="Pfam" id="PF24512"/>
    </source>
</evidence>
<dbReference type="EMBL" id="HE600969">
    <property type="protein sequence ID" value="CAP39192.2"/>
    <property type="molecule type" value="Genomic_DNA"/>
</dbReference>
<keyword evidence="7" id="KW-1185">Reference proteome</keyword>
<feature type="domain" description="CUB-like" evidence="2">
    <location>
        <begin position="31"/>
        <end position="115"/>
    </location>
</feature>
<feature type="signal peptide" evidence="1">
    <location>
        <begin position="1"/>
        <end position="17"/>
    </location>
</feature>
<feature type="chain" id="PRO_5002731309" evidence="1">
    <location>
        <begin position="18"/>
        <end position="699"/>
    </location>
</feature>
<dbReference type="eggNOG" id="ENOG502SUN8">
    <property type="taxonomic scope" value="Eukaryota"/>
</dbReference>
<dbReference type="PANTHER" id="PTHR47407">
    <property type="entry name" value="PROTEIN CBG15905-RELATED"/>
    <property type="match status" value="1"/>
</dbReference>
<keyword evidence="1" id="KW-0732">Signal</keyword>
<dbReference type="Pfam" id="PF24511">
    <property type="entry name" value="DUF7591"/>
    <property type="match status" value="1"/>
</dbReference>
<dbReference type="InterPro" id="IPR056014">
    <property type="entry name" value="DUF7592"/>
</dbReference>
<sequence>MRILILGSLLLVFGVDAEIPECRGTTVVNKPGTSPLYPKNYNCFYQTTGWSARVKLSLKATDTWMYVKVFGPLGSEEEVYSAESEEFFFISDGGTIQLQTGNGTVQFGFTVDWVQNGPFSPSEIRVNQSSTLPPTSGILKLSSILVTADTHVSLTAIAYNTVDYYMLLRGVLVYDGPDLNSPYVGTVYQLWTSQTQYVSTRNQLTIQFLNRNQLLQEQMLVIQDYENTKGIAHFLGVSCQSGTNCGKFSIDASNGPVAIQTIYSANLLEVDVLTEIDGTGTLEVYMGGVTKNKDNVLAYYNAQTNSPYLPQKFQYPLKTYVLTRGKANINITRDTDEFGKTKDFGRKGFIASTFFAQLDDRQHAYGKILAPRGFSNAKFKLRFINADMTGNTMMYIEGYQNGVTIFEKDYNSTVLPDLNKDIFITGDSFEIFDLSLLSKEMRLKIKQINFQLDCLEINNFGSKNWIKFRNYSEEVPAMTFNFDTDYYDWGWKIKIGEKNVEMRFVEVVFIQPTITTVKLRTLNLTSRIFWITSLVFSILNPDSLLLNWIASHRNFENSYPIFNNRLVLQLSGVLYSYTGLDSLIQGNYDGLEGFVADFEFGNRFDYREILKLKRCSFNYARFFTRQDLVNLEFENLRIQKHRLTGDVVNAFIKSWLAGNHKNLQHLGVSKIFGLEEMEDVSKGLETMKWDETKRDGHFL</sequence>
<reference evidence="6 7" key="1">
    <citation type="journal article" date="2003" name="PLoS Biol.">
        <title>The genome sequence of Caenorhabditis briggsae: a platform for comparative genomics.</title>
        <authorList>
            <person name="Stein L.D."/>
            <person name="Bao Z."/>
            <person name="Blasiar D."/>
            <person name="Blumenthal T."/>
            <person name="Brent M.R."/>
            <person name="Chen N."/>
            <person name="Chinwalla A."/>
            <person name="Clarke L."/>
            <person name="Clee C."/>
            <person name="Coghlan A."/>
            <person name="Coulson A."/>
            <person name="D'Eustachio P."/>
            <person name="Fitch D.H."/>
            <person name="Fulton L.A."/>
            <person name="Fulton R.E."/>
            <person name="Griffiths-Jones S."/>
            <person name="Harris T.W."/>
            <person name="Hillier L.W."/>
            <person name="Kamath R."/>
            <person name="Kuwabara P.E."/>
            <person name="Mardis E.R."/>
            <person name="Marra M.A."/>
            <person name="Miner T.L."/>
            <person name="Minx P."/>
            <person name="Mullikin J.C."/>
            <person name="Plumb R.W."/>
            <person name="Rogers J."/>
            <person name="Schein J.E."/>
            <person name="Sohrmann M."/>
            <person name="Spieth J."/>
            <person name="Stajich J.E."/>
            <person name="Wei C."/>
            <person name="Willey D."/>
            <person name="Wilson R.K."/>
            <person name="Durbin R."/>
            <person name="Waterston R.H."/>
        </authorList>
    </citation>
    <scope>NUCLEOTIDE SEQUENCE [LARGE SCALE GENOMIC DNA]</scope>
    <source>
        <strain evidence="6 7">AF16</strain>
    </source>
</reference>